<comment type="caution">
    <text evidence="2">The sequence shown here is derived from an EMBL/GenBank/DDBJ whole genome shotgun (WGS) entry which is preliminary data.</text>
</comment>
<reference evidence="2 3" key="1">
    <citation type="submission" date="2017-09" db="EMBL/GenBank/DDBJ databases">
        <title>Depth-based differentiation of microbial function through sediment-hosted aquifers and enrichment of novel symbionts in the deep terrestrial subsurface.</title>
        <authorList>
            <person name="Probst A.J."/>
            <person name="Ladd B."/>
            <person name="Jarett J.K."/>
            <person name="Geller-Mcgrath D.E."/>
            <person name="Sieber C.M."/>
            <person name="Emerson J.B."/>
            <person name="Anantharaman K."/>
            <person name="Thomas B.C."/>
            <person name="Malmstrom R."/>
            <person name="Stieglmeier M."/>
            <person name="Klingl A."/>
            <person name="Woyke T."/>
            <person name="Ryan C.M."/>
            <person name="Banfield J.F."/>
        </authorList>
    </citation>
    <scope>NUCLEOTIDE SEQUENCE [LARGE SCALE GENOMIC DNA]</scope>
    <source>
        <strain evidence="2">CG22_combo_CG10-13_8_21_14_all_36_13</strain>
    </source>
</reference>
<gene>
    <name evidence="2" type="ORF">COW81_02305</name>
</gene>
<evidence type="ECO:0008006" key="4">
    <source>
        <dbReference type="Google" id="ProtNLM"/>
    </source>
</evidence>
<evidence type="ECO:0000256" key="1">
    <source>
        <dbReference type="SAM" id="Phobius"/>
    </source>
</evidence>
<keyword evidence="1" id="KW-0472">Membrane</keyword>
<evidence type="ECO:0000313" key="2">
    <source>
        <dbReference type="EMBL" id="PIP87053.1"/>
    </source>
</evidence>
<proteinExistence type="predicted"/>
<dbReference type="EMBL" id="PCTT01000029">
    <property type="protein sequence ID" value="PIP87053.1"/>
    <property type="molecule type" value="Genomic_DNA"/>
</dbReference>
<keyword evidence="1" id="KW-0812">Transmembrane</keyword>
<organism evidence="2 3">
    <name type="scientific">Candidatus Campbellbacteria bacterium CG22_combo_CG10-13_8_21_14_all_36_13</name>
    <dbReference type="NCBI Taxonomy" id="1974529"/>
    <lineage>
        <taxon>Bacteria</taxon>
        <taxon>Candidatus Campbelliibacteriota</taxon>
    </lineage>
</organism>
<name>A0A2H0DY10_9BACT</name>
<protein>
    <recommendedName>
        <fullName evidence="4">Cell division protein FtsL</fullName>
    </recommendedName>
</protein>
<dbReference type="AlphaFoldDB" id="A0A2H0DY10"/>
<feature type="transmembrane region" description="Helical" evidence="1">
    <location>
        <begin position="20"/>
        <end position="37"/>
    </location>
</feature>
<accession>A0A2H0DY10</accession>
<evidence type="ECO:0000313" key="3">
    <source>
        <dbReference type="Proteomes" id="UP000231143"/>
    </source>
</evidence>
<sequence>MISNKYKKILESYTREKIAFYILLGTFLILGTIYGMFQNQIMVNISSVSKINNDIAFMNSDVGEMEFEYMNYKNTLTLEYAKNIGFTEAKKISYITKVKTDTRLTLRD</sequence>
<dbReference type="Proteomes" id="UP000231143">
    <property type="component" value="Unassembled WGS sequence"/>
</dbReference>
<keyword evidence="1" id="KW-1133">Transmembrane helix</keyword>